<evidence type="ECO:0008006" key="13">
    <source>
        <dbReference type="Google" id="ProtNLM"/>
    </source>
</evidence>
<evidence type="ECO:0000256" key="5">
    <source>
        <dbReference type="ARBA" id="ARBA00023163"/>
    </source>
</evidence>
<reference evidence="11 12" key="1">
    <citation type="submission" date="2012-05" db="EMBL/GenBank/DDBJ databases">
        <title>Recombination and specialization in a pathogen metapopulation.</title>
        <authorList>
            <person name="Gardiner A."/>
            <person name="Kemen E."/>
            <person name="Schultz-Larsen T."/>
            <person name="MacLean D."/>
            <person name="Van Oosterhout C."/>
            <person name="Jones J.D.G."/>
        </authorList>
    </citation>
    <scope>NUCLEOTIDE SEQUENCE [LARGE SCALE GENOMIC DNA]</scope>
    <source>
        <strain evidence="11 12">Ac Nc2</strain>
    </source>
</reference>
<keyword evidence="5" id="KW-0804">Transcription</keyword>
<dbReference type="PROSITE" id="PS50280">
    <property type="entry name" value="SET"/>
    <property type="match status" value="1"/>
</dbReference>
<dbReference type="GO" id="GO:0003682">
    <property type="term" value="F:chromatin binding"/>
    <property type="evidence" value="ECO:0007669"/>
    <property type="project" value="TreeGrafter"/>
</dbReference>
<keyword evidence="1" id="KW-0489">Methyltransferase</keyword>
<dbReference type="InterPro" id="IPR033467">
    <property type="entry name" value="Tesmin/TSO1-like_CXC"/>
</dbReference>
<dbReference type="PROSITE" id="PS51633">
    <property type="entry name" value="CXC"/>
    <property type="match status" value="1"/>
</dbReference>
<keyword evidence="4" id="KW-0805">Transcription regulation</keyword>
<evidence type="ECO:0000313" key="12">
    <source>
        <dbReference type="Proteomes" id="UP000053237"/>
    </source>
</evidence>
<dbReference type="EMBL" id="CAIX01000017">
    <property type="protein sequence ID" value="CCI41306.1"/>
    <property type="molecule type" value="Genomic_DNA"/>
</dbReference>
<feature type="domain" description="SET" evidence="9">
    <location>
        <begin position="765"/>
        <end position="879"/>
    </location>
</feature>
<organism evidence="11 12">
    <name type="scientific">Albugo candida</name>
    <dbReference type="NCBI Taxonomy" id="65357"/>
    <lineage>
        <taxon>Eukaryota</taxon>
        <taxon>Sar</taxon>
        <taxon>Stramenopiles</taxon>
        <taxon>Oomycota</taxon>
        <taxon>Peronosporomycetes</taxon>
        <taxon>Albuginales</taxon>
        <taxon>Albuginaceae</taxon>
        <taxon>Albugo</taxon>
    </lineage>
</organism>
<sequence>MKSISTNPVCNSVQTHLHTSLQTIGPKIPFSKVISAQIEQHDSSIISSPHLHPSNDAPPPSKRRHDRASRHQNVFSLSTKTCSGSRKRIRDNSTSDLPVPSRKRYDESQKSLIDALSISSYSIHCSHWRRLYFQRAPGNILNPVENKCVPFDTALDVPLADFDRSNTIESDCGILIRLNHPLFPSQQKAVVNEDELEIRVREANCKITELMDVCHRARVSFILQRARKQVKMHLEKAQSYRIDIHNLVRDSKKEIPLKIVEKRIVTAQRACLQRQNTRENAPKYWQGREDYISNRFIEEELQARRYLYLCELPVLPQMGASVGANELYPVQDDPIIRSAPFSMNNSNQIDNEGIQLLRKEECCSALDDERKEYCLRYLVANFQEIPSFMRWLKKWKLFSQPETDYCELQRRQQAKNATITSSRIETATLRSRLKPYWHPHSASGQLECEESSQIACLFCRQCYSYHCLLHGVNIGIPRRRQDPEYPSMLGFMEPEQEPEVFMDTPDQSLRRSNRMSTAVCTKASSFLREISRSTEEIKPILPLKIYKCEQRDASDYGGILSSMEFVNEKIESTVCEWTLANNSHLEQNINFRRNRAICSSNTLAASKKPQKTQIQLWLAEIANRSAFRSVGYNVQFDVQRVHTQHLYGTRIQRVRDRAASHEYKPCRHTQSCDSNACSCMQRDHFCEKACQCPRDCPNRFPGCQCAFGACGSVSCPCFAANRECDPDKCFTCGVVNIAANWNRMEAATEQMCGNANILSGQSATLRVAVSKTHGYGAFAATKLSLGKFICEYNGALLSQDEAERRGNVYDSSKLSYLFDLNEDRVIDATQIGNKSKFVNHSSTRPNVEAIIMNVSGHHRIGFYAKKVIIQGEELLFDYGFRDVVPEWTQITQLMSRDEQSKGI</sequence>
<dbReference type="PANTHER" id="PTHR45747">
    <property type="entry name" value="HISTONE-LYSINE N-METHYLTRANSFERASE E(Z)"/>
    <property type="match status" value="1"/>
</dbReference>
<dbReference type="GO" id="GO:0031507">
    <property type="term" value="P:heterochromatin formation"/>
    <property type="evidence" value="ECO:0007669"/>
    <property type="project" value="TreeGrafter"/>
</dbReference>
<dbReference type="Gene3D" id="2.170.270.10">
    <property type="entry name" value="SET domain"/>
    <property type="match status" value="1"/>
</dbReference>
<dbReference type="GO" id="GO:0140951">
    <property type="term" value="F:histone H3K27 trimethyltransferase activity"/>
    <property type="evidence" value="ECO:0007669"/>
    <property type="project" value="UniProtKB-EC"/>
</dbReference>
<dbReference type="PANTHER" id="PTHR45747:SF4">
    <property type="entry name" value="HISTONE-LYSINE N-METHYLTRANSFERASE E(Z)"/>
    <property type="match status" value="1"/>
</dbReference>
<feature type="region of interest" description="Disordered" evidence="8">
    <location>
        <begin position="44"/>
        <end position="104"/>
    </location>
</feature>
<comment type="catalytic activity">
    <reaction evidence="6">
        <text>L-lysyl(27)-[histone H3] + 3 S-adenosyl-L-methionine = N(6),N(6),N(6)-trimethyl-L-lysyl(27)-[histone H3] + 3 S-adenosyl-L-homocysteine + 3 H(+)</text>
        <dbReference type="Rhea" id="RHEA:60292"/>
        <dbReference type="Rhea" id="RHEA-COMP:15535"/>
        <dbReference type="Rhea" id="RHEA-COMP:15548"/>
        <dbReference type="ChEBI" id="CHEBI:15378"/>
        <dbReference type="ChEBI" id="CHEBI:29969"/>
        <dbReference type="ChEBI" id="CHEBI:57856"/>
        <dbReference type="ChEBI" id="CHEBI:59789"/>
        <dbReference type="ChEBI" id="CHEBI:61961"/>
        <dbReference type="EC" id="2.1.1.356"/>
    </reaction>
</comment>
<feature type="coiled-coil region" evidence="7">
    <location>
        <begin position="193"/>
        <end position="243"/>
    </location>
</feature>
<dbReference type="Pfam" id="PF00856">
    <property type="entry name" value="SET"/>
    <property type="match status" value="1"/>
</dbReference>
<comment type="caution">
    <text evidence="11">The sequence shown here is derived from an EMBL/GenBank/DDBJ whole genome shotgun (WGS) entry which is preliminary data.</text>
</comment>
<dbReference type="InterPro" id="IPR001214">
    <property type="entry name" value="SET_dom"/>
</dbReference>
<dbReference type="GO" id="GO:0032259">
    <property type="term" value="P:methylation"/>
    <property type="evidence" value="ECO:0007669"/>
    <property type="project" value="UniProtKB-KW"/>
</dbReference>
<dbReference type="STRING" id="65357.A0A024G3Q4"/>
<dbReference type="OrthoDB" id="308383at2759"/>
<name>A0A024G3Q4_9STRA</name>
<keyword evidence="12" id="KW-1185">Reference proteome</keyword>
<evidence type="ECO:0000256" key="1">
    <source>
        <dbReference type="ARBA" id="ARBA00022603"/>
    </source>
</evidence>
<dbReference type="InterPro" id="IPR045318">
    <property type="entry name" value="EZH1/2-like"/>
</dbReference>
<accession>A0A024G3Q4</accession>
<keyword evidence="3" id="KW-0949">S-adenosyl-L-methionine</keyword>
<evidence type="ECO:0000259" key="10">
    <source>
        <dbReference type="PROSITE" id="PS51633"/>
    </source>
</evidence>
<proteinExistence type="predicted"/>
<evidence type="ECO:0000256" key="7">
    <source>
        <dbReference type="SAM" id="Coils"/>
    </source>
</evidence>
<evidence type="ECO:0000313" key="11">
    <source>
        <dbReference type="EMBL" id="CCI41306.1"/>
    </source>
</evidence>
<dbReference type="GO" id="GO:0005634">
    <property type="term" value="C:nucleus"/>
    <property type="evidence" value="ECO:0007669"/>
    <property type="project" value="TreeGrafter"/>
</dbReference>
<dbReference type="Pfam" id="PF18264">
    <property type="entry name" value="preSET_CXC"/>
    <property type="match status" value="1"/>
</dbReference>
<feature type="compositionally biased region" description="Basic residues" evidence="8">
    <location>
        <begin position="61"/>
        <end position="70"/>
    </location>
</feature>
<keyword evidence="2" id="KW-0808">Transferase</keyword>
<dbReference type="SUPFAM" id="SSF82199">
    <property type="entry name" value="SET domain"/>
    <property type="match status" value="1"/>
</dbReference>
<protein>
    <recommendedName>
        <fullName evidence="13">SET domain-containing protein</fullName>
    </recommendedName>
</protein>
<gene>
    <name evidence="11" type="ORF">BN9_020900</name>
</gene>
<dbReference type="SMART" id="SM00317">
    <property type="entry name" value="SET"/>
    <property type="match status" value="1"/>
</dbReference>
<dbReference type="InterPro" id="IPR041355">
    <property type="entry name" value="Pre-SET_CXC"/>
</dbReference>
<evidence type="ECO:0000256" key="3">
    <source>
        <dbReference type="ARBA" id="ARBA00022691"/>
    </source>
</evidence>
<dbReference type="InParanoid" id="A0A024G3Q4"/>
<evidence type="ECO:0000256" key="2">
    <source>
        <dbReference type="ARBA" id="ARBA00022679"/>
    </source>
</evidence>
<feature type="compositionally biased region" description="Polar residues" evidence="8">
    <location>
        <begin position="71"/>
        <end position="84"/>
    </location>
</feature>
<evidence type="ECO:0000256" key="6">
    <source>
        <dbReference type="ARBA" id="ARBA00048568"/>
    </source>
</evidence>
<feature type="domain" description="CXC" evidence="10">
    <location>
        <begin position="648"/>
        <end position="749"/>
    </location>
</feature>
<dbReference type="Proteomes" id="UP000053237">
    <property type="component" value="Unassembled WGS sequence"/>
</dbReference>
<evidence type="ECO:0000259" key="9">
    <source>
        <dbReference type="PROSITE" id="PS50280"/>
    </source>
</evidence>
<dbReference type="SMART" id="SM01114">
    <property type="entry name" value="CXC"/>
    <property type="match status" value="1"/>
</dbReference>
<dbReference type="AlphaFoldDB" id="A0A024G3Q4"/>
<feature type="compositionally biased region" description="Low complexity" evidence="8">
    <location>
        <begin position="44"/>
        <end position="54"/>
    </location>
</feature>
<dbReference type="InterPro" id="IPR046341">
    <property type="entry name" value="SET_dom_sf"/>
</dbReference>
<keyword evidence="7" id="KW-0175">Coiled coil</keyword>
<evidence type="ECO:0000256" key="8">
    <source>
        <dbReference type="SAM" id="MobiDB-lite"/>
    </source>
</evidence>
<evidence type="ECO:0000256" key="4">
    <source>
        <dbReference type="ARBA" id="ARBA00023015"/>
    </source>
</evidence>
<dbReference type="InterPro" id="IPR026489">
    <property type="entry name" value="CXC_dom"/>
</dbReference>